<feature type="transmembrane region" description="Helical" evidence="1">
    <location>
        <begin position="41"/>
        <end position="61"/>
    </location>
</feature>
<dbReference type="EMBL" id="BAAADO010000007">
    <property type="protein sequence ID" value="GAA0500957.1"/>
    <property type="molecule type" value="Genomic_DNA"/>
</dbReference>
<name>A0ABP3LJ82_9BACI</name>
<evidence type="ECO:0000256" key="1">
    <source>
        <dbReference type="SAM" id="Phobius"/>
    </source>
</evidence>
<reference evidence="3" key="1">
    <citation type="journal article" date="2019" name="Int. J. Syst. Evol. Microbiol.">
        <title>The Global Catalogue of Microorganisms (GCM) 10K type strain sequencing project: providing services to taxonomists for standard genome sequencing and annotation.</title>
        <authorList>
            <consortium name="The Broad Institute Genomics Platform"/>
            <consortium name="The Broad Institute Genome Sequencing Center for Infectious Disease"/>
            <person name="Wu L."/>
            <person name="Ma J."/>
        </authorList>
    </citation>
    <scope>NUCLEOTIDE SEQUENCE [LARGE SCALE GENOMIC DNA]</scope>
    <source>
        <strain evidence="3">JCM 12389</strain>
    </source>
</reference>
<gene>
    <name evidence="2" type="ORF">GCM10008986_30410</name>
</gene>
<sequence>MRFQNLTYLFFTFMLFAMAWIYISADEQICNNYLEVEQKTLGWGSLALAICLIIYVVQVMFMNKPEEER</sequence>
<accession>A0ABP3LJ82</accession>
<evidence type="ECO:0000313" key="3">
    <source>
        <dbReference type="Proteomes" id="UP001500880"/>
    </source>
</evidence>
<protein>
    <submittedName>
        <fullName evidence="2">Uncharacterized protein</fullName>
    </submittedName>
</protein>
<keyword evidence="1" id="KW-0812">Transmembrane</keyword>
<comment type="caution">
    <text evidence="2">The sequence shown here is derived from an EMBL/GenBank/DDBJ whole genome shotgun (WGS) entry which is preliminary data.</text>
</comment>
<keyword evidence="1" id="KW-0472">Membrane</keyword>
<dbReference type="RefSeq" id="WP_343842922.1">
    <property type="nucleotide sequence ID" value="NZ_BAAADO010000007.1"/>
</dbReference>
<organism evidence="2 3">
    <name type="scientific">Salinibacillus aidingensis</name>
    <dbReference type="NCBI Taxonomy" id="237684"/>
    <lineage>
        <taxon>Bacteria</taxon>
        <taxon>Bacillati</taxon>
        <taxon>Bacillota</taxon>
        <taxon>Bacilli</taxon>
        <taxon>Bacillales</taxon>
        <taxon>Bacillaceae</taxon>
        <taxon>Salinibacillus</taxon>
    </lineage>
</organism>
<keyword evidence="3" id="KW-1185">Reference proteome</keyword>
<proteinExistence type="predicted"/>
<keyword evidence="1" id="KW-1133">Transmembrane helix</keyword>
<dbReference type="Proteomes" id="UP001500880">
    <property type="component" value="Unassembled WGS sequence"/>
</dbReference>
<evidence type="ECO:0000313" key="2">
    <source>
        <dbReference type="EMBL" id="GAA0500957.1"/>
    </source>
</evidence>